<dbReference type="CDD" id="cd06223">
    <property type="entry name" value="PRTases_typeI"/>
    <property type="match status" value="1"/>
</dbReference>
<dbReference type="EMBL" id="CP061800">
    <property type="protein sequence ID" value="QTA89588.1"/>
    <property type="molecule type" value="Genomic_DNA"/>
</dbReference>
<dbReference type="PANTHER" id="PTHR47505">
    <property type="entry name" value="DNA UTILIZATION PROTEIN YHGH"/>
    <property type="match status" value="1"/>
</dbReference>
<proteinExistence type="inferred from homology"/>
<gene>
    <name evidence="3" type="ORF">dnm_056440</name>
</gene>
<dbReference type="Gene3D" id="3.40.50.2020">
    <property type="match status" value="1"/>
</dbReference>
<organism evidence="3 4">
    <name type="scientific">Desulfonema magnum</name>
    <dbReference type="NCBI Taxonomy" id="45655"/>
    <lineage>
        <taxon>Bacteria</taxon>
        <taxon>Pseudomonadati</taxon>
        <taxon>Thermodesulfobacteriota</taxon>
        <taxon>Desulfobacteria</taxon>
        <taxon>Desulfobacterales</taxon>
        <taxon>Desulfococcaceae</taxon>
        <taxon>Desulfonema</taxon>
    </lineage>
</organism>
<dbReference type="AlphaFoldDB" id="A0A975BQ54"/>
<dbReference type="PANTHER" id="PTHR47505:SF1">
    <property type="entry name" value="DNA UTILIZATION PROTEIN YHGH"/>
    <property type="match status" value="1"/>
</dbReference>
<feature type="domain" description="Phosphoribosyltransferase" evidence="2">
    <location>
        <begin position="185"/>
        <end position="256"/>
    </location>
</feature>
<name>A0A975BQ54_9BACT</name>
<dbReference type="RefSeq" id="WP_207678142.1">
    <property type="nucleotide sequence ID" value="NZ_CP061800.1"/>
</dbReference>
<protein>
    <submittedName>
        <fullName evidence="3">Phosphoribosyl transferase domain-containing protein</fullName>
    </submittedName>
</protein>
<evidence type="ECO:0000313" key="4">
    <source>
        <dbReference type="Proteomes" id="UP000663722"/>
    </source>
</evidence>
<evidence type="ECO:0000313" key="3">
    <source>
        <dbReference type="EMBL" id="QTA89588.1"/>
    </source>
</evidence>
<dbReference type="Pfam" id="PF00156">
    <property type="entry name" value="Pribosyltran"/>
    <property type="match status" value="1"/>
</dbReference>
<evidence type="ECO:0000256" key="1">
    <source>
        <dbReference type="ARBA" id="ARBA00008007"/>
    </source>
</evidence>
<dbReference type="InterPro" id="IPR000836">
    <property type="entry name" value="PRTase_dom"/>
</dbReference>
<reference evidence="3" key="1">
    <citation type="journal article" date="2021" name="Microb. Physiol.">
        <title>Proteogenomic Insights into the Physiology of Marine, Sulfate-Reducing, Filamentous Desulfonema limicola and Desulfonema magnum.</title>
        <authorList>
            <person name="Schnaars V."/>
            <person name="Wohlbrand L."/>
            <person name="Scheve S."/>
            <person name="Hinrichs C."/>
            <person name="Reinhardt R."/>
            <person name="Rabus R."/>
        </authorList>
    </citation>
    <scope>NUCLEOTIDE SEQUENCE</scope>
    <source>
        <strain evidence="3">4be13</strain>
    </source>
</reference>
<keyword evidence="3" id="KW-0808">Transferase</keyword>
<evidence type="ECO:0000259" key="2">
    <source>
        <dbReference type="Pfam" id="PF00156"/>
    </source>
</evidence>
<accession>A0A975BQ54</accession>
<dbReference type="KEGG" id="dmm:dnm_056440"/>
<dbReference type="InterPro" id="IPR051910">
    <property type="entry name" value="ComF/GntX_DNA_util-trans"/>
</dbReference>
<sequence>MPDFKEMGTRVARVLKEAIFPTKCSVCDAFFPPPQQVDLYENNLHDMTFQKVMAPFLCPNCLPGFSPLETPIYGKELIPPRRFRLALALGEYEKEQESFAAAIRSFKYNEDIRLARPFGMLLFCAFIRHWDKGDIDIVMPVPLHIRRLRKRGFNQAYVLIRKWPRMAKSLNTDLSHIQIKRNVLVRTKNTIQQATLKSQAERMENIKDAFSIKKSSEIKGKRILLVDDVYTTGATSDECAKVLLNNGAEYVDILSLAKTVKN</sequence>
<dbReference type="Proteomes" id="UP000663722">
    <property type="component" value="Chromosome"/>
</dbReference>
<dbReference type="SUPFAM" id="SSF53271">
    <property type="entry name" value="PRTase-like"/>
    <property type="match status" value="1"/>
</dbReference>
<dbReference type="GO" id="GO:0016740">
    <property type="term" value="F:transferase activity"/>
    <property type="evidence" value="ECO:0007669"/>
    <property type="project" value="UniProtKB-KW"/>
</dbReference>
<dbReference type="InterPro" id="IPR029057">
    <property type="entry name" value="PRTase-like"/>
</dbReference>
<keyword evidence="4" id="KW-1185">Reference proteome</keyword>
<comment type="similarity">
    <text evidence="1">Belongs to the ComF/GntX family.</text>
</comment>